<evidence type="ECO:0000256" key="1">
    <source>
        <dbReference type="SAM" id="MobiDB-lite"/>
    </source>
</evidence>
<keyword evidence="3" id="KW-1185">Reference proteome</keyword>
<evidence type="ECO:0000259" key="2">
    <source>
        <dbReference type="Pfam" id="PF14214"/>
    </source>
</evidence>
<name>A0A2I4ALF6_AUSLI</name>
<dbReference type="PANTHER" id="PTHR47642">
    <property type="entry name" value="ATP-DEPENDENT DNA HELICASE"/>
    <property type="match status" value="1"/>
</dbReference>
<dbReference type="Pfam" id="PF14214">
    <property type="entry name" value="Helitron_like_N"/>
    <property type="match status" value="1"/>
</dbReference>
<protein>
    <submittedName>
        <fullName evidence="4">Uncharacterized protein LOC106512195</fullName>
    </submittedName>
</protein>
<dbReference type="GeneID" id="106512195"/>
<dbReference type="KEGG" id="alim:106512195"/>
<evidence type="ECO:0000313" key="3">
    <source>
        <dbReference type="Proteomes" id="UP000192220"/>
    </source>
</evidence>
<feature type="domain" description="Helitron helicase-like" evidence="2">
    <location>
        <begin position="24"/>
        <end position="143"/>
    </location>
</feature>
<dbReference type="PANTHER" id="PTHR47642:SF3">
    <property type="entry name" value="ATP-DEPENDENT DNA HELICASE"/>
    <property type="match status" value="1"/>
</dbReference>
<feature type="compositionally biased region" description="Basic and acidic residues" evidence="1">
    <location>
        <begin position="243"/>
        <end position="252"/>
    </location>
</feature>
<sequence length="438" mass="50995">MLGRTDFVKNILNYDMGYKFLKPIRGTPVFWQSVQKDLFAMVRQLGIPTWFCSFSSADMRWTHFMEAFMCADNIQINVDNLDWAQKCDLLKNNPVTAARMFDHRFHCFLKDVLMSPSQPIGKIIDYFYRVEFQQRGSAHTHCIFWIEDAPQLGINTDEEVIAFIDKYITCDLPPETDPLFEIVSSVQMHSKKHSKSCKKQHTKCRFNFPRPPSTKTFISKPIKNVVTKQNEEKPNSGPQQPESDMKKPSDETLAKQTMTKVKEALSNEHAAYETTDDLFKSIGINQSVFEKAYQLTSNKTSVVHKRNIKDVWVNQYNKDLLRCWNANMDLQFICDIYACVVYVISYISKAEREMGLLLKHTQNEINQNENLEAKQALNKLGSVFLHNREVSAQESVYRVTNEIKRRFTESNICSYRRQYCQNESSSQCHSEQNRSTKL</sequence>
<dbReference type="OrthoDB" id="8436489at2759"/>
<organism evidence="3 4">
    <name type="scientific">Austrofundulus limnaeus</name>
    <name type="common">Annual killifish</name>
    <dbReference type="NCBI Taxonomy" id="52670"/>
    <lineage>
        <taxon>Eukaryota</taxon>
        <taxon>Metazoa</taxon>
        <taxon>Chordata</taxon>
        <taxon>Craniata</taxon>
        <taxon>Vertebrata</taxon>
        <taxon>Euteleostomi</taxon>
        <taxon>Actinopterygii</taxon>
        <taxon>Neopterygii</taxon>
        <taxon>Teleostei</taxon>
        <taxon>Neoteleostei</taxon>
        <taxon>Acanthomorphata</taxon>
        <taxon>Ovalentaria</taxon>
        <taxon>Atherinomorphae</taxon>
        <taxon>Cyprinodontiformes</taxon>
        <taxon>Rivulidae</taxon>
        <taxon>Austrofundulus</taxon>
    </lineage>
</organism>
<feature type="region of interest" description="Disordered" evidence="1">
    <location>
        <begin position="216"/>
        <end position="252"/>
    </location>
</feature>
<accession>A0A2I4ALF6</accession>
<gene>
    <name evidence="4" type="primary">LOC106512195</name>
</gene>
<dbReference type="RefSeq" id="XP_013856318.1">
    <property type="nucleotide sequence ID" value="XM_014000864.1"/>
</dbReference>
<evidence type="ECO:0000313" key="4">
    <source>
        <dbReference type="RefSeq" id="XP_013856318.1"/>
    </source>
</evidence>
<dbReference type="InterPro" id="IPR025476">
    <property type="entry name" value="Helitron_helicase-like"/>
</dbReference>
<dbReference type="AlphaFoldDB" id="A0A2I4ALF6"/>
<dbReference type="STRING" id="52670.A0A2I4ALF6"/>
<dbReference type="InterPro" id="IPR051055">
    <property type="entry name" value="PIF1_helicase"/>
</dbReference>
<proteinExistence type="predicted"/>
<reference evidence="4" key="1">
    <citation type="submission" date="2025-08" db="UniProtKB">
        <authorList>
            <consortium name="RefSeq"/>
        </authorList>
    </citation>
    <scope>IDENTIFICATION</scope>
    <source>
        <strain evidence="4">Quisiro</strain>
        <tissue evidence="4">Liver</tissue>
    </source>
</reference>
<dbReference type="Proteomes" id="UP000192220">
    <property type="component" value="Unplaced"/>
</dbReference>
<dbReference type="InParanoid" id="A0A2I4ALF6"/>